<name>A0A6G0WCZ9_9STRA</name>
<feature type="compositionally biased region" description="Low complexity" evidence="1">
    <location>
        <begin position="51"/>
        <end position="62"/>
    </location>
</feature>
<gene>
    <name evidence="2" type="ORF">Ae201684_016476</name>
</gene>
<evidence type="ECO:0000313" key="3">
    <source>
        <dbReference type="Proteomes" id="UP000481153"/>
    </source>
</evidence>
<dbReference type="Proteomes" id="UP000481153">
    <property type="component" value="Unassembled WGS sequence"/>
</dbReference>
<proteinExistence type="predicted"/>
<dbReference type="VEuPathDB" id="FungiDB:AeMF1_011735"/>
<evidence type="ECO:0008006" key="4">
    <source>
        <dbReference type="Google" id="ProtNLM"/>
    </source>
</evidence>
<organism evidence="2 3">
    <name type="scientific">Aphanomyces euteiches</name>
    <dbReference type="NCBI Taxonomy" id="100861"/>
    <lineage>
        <taxon>Eukaryota</taxon>
        <taxon>Sar</taxon>
        <taxon>Stramenopiles</taxon>
        <taxon>Oomycota</taxon>
        <taxon>Saprolegniomycetes</taxon>
        <taxon>Saprolegniales</taxon>
        <taxon>Verrucalvaceae</taxon>
        <taxon>Aphanomyces</taxon>
    </lineage>
</organism>
<dbReference type="AlphaFoldDB" id="A0A6G0WCZ9"/>
<feature type="region of interest" description="Disordered" evidence="1">
    <location>
        <begin position="1"/>
        <end position="66"/>
    </location>
</feature>
<feature type="compositionally biased region" description="Basic and acidic residues" evidence="1">
    <location>
        <begin position="12"/>
        <end position="24"/>
    </location>
</feature>
<reference evidence="2 3" key="1">
    <citation type="submission" date="2019-07" db="EMBL/GenBank/DDBJ databases">
        <title>Genomics analysis of Aphanomyces spp. identifies a new class of oomycete effector associated with host adaptation.</title>
        <authorList>
            <person name="Gaulin E."/>
        </authorList>
    </citation>
    <scope>NUCLEOTIDE SEQUENCE [LARGE SCALE GENOMIC DNA]</scope>
    <source>
        <strain evidence="2 3">ATCC 201684</strain>
    </source>
</reference>
<keyword evidence="3" id="KW-1185">Reference proteome</keyword>
<feature type="compositionally biased region" description="Basic and acidic residues" evidence="1">
    <location>
        <begin position="36"/>
        <end position="46"/>
    </location>
</feature>
<dbReference type="EMBL" id="VJMJ01000253">
    <property type="protein sequence ID" value="KAF0725079.1"/>
    <property type="molecule type" value="Genomic_DNA"/>
</dbReference>
<sequence length="941" mass="106376">MDALRPLLAPLAKKDPIAGQEPKRLTKAASVASLHDLTEIRGEASRRKSISSDVSDGQQQDDAPTLSQTKHVLQTADGEPIPGVKYNQGAMTHLKFRSVQVPAAGIHPKEKTIAAQMTTHKASSRRDIRCGFCHANNMLWHLKCTFCGCCRVSDVPRMHYITTMMLSVNPGISATQLAQELLQYAKFDGSAVDAEKRFKQATLVRCKAAMVLMTRTSERLRWQIMRLLFMAWKKVRAEERRGEETMARLIKIKEMQTQGRLKAQVFTNWKNLTTDKWDERFAKLSIAADRKMQLSKRFIWSQWIRFVVGRLRKKCDYWKDAMMSNQDLTTQPSSTTFDGSKQLVLELKDSLVTAVDQSIATSEALTAHLTRSMQAIQHVQKMLPNTAGYLVSASNLTSIVDGFLQGDMATLEASNLTKHDALFTQTAFDAIQDRVGRFVPWETLLQWLNMQLQYIQTRLGRKISAPLTTLQDIRSSLASPKFVLHLLWHLCPPAQDAFNALYADECANDPLLALSPNSATNRHVHWKLFLRTAKEFVFLPDDVATRDELMSGHFDAYYCILVHLFSMFPSASEPLTVAWFPFLGTWPALKESLLVTNAFDDDVSLRDACRELLRRLRTLLESQTKLLGLHDQLHKVLAMHHQAVIRSTMGDLCCRLRGRESSVAIELEKEELAPHVRLEYARLAPICSIDQFNQLDHVLRDYAVPLVHIFRACSSTSSSTAANTKAMGEHDFYKLMSQCGIIERKHMNRAYLQIIVQASSVEKGGDRFGDVELSPTEFVEAVVRVAFHLHEKRPAVAFVDTVKELLDARLLPVAAAVERQSIGSFKRQLRQQDVQAVLRAHDKRLKRAFAFHASMKGGKFMSLGEFEGWLKEQRLIDTVFPHTKIKQLFQAVQQDAADSDADLELIFAEFVEAIAAVAVFRNPNPYIPLATRLETFLADNL</sequence>
<feature type="compositionally biased region" description="Low complexity" evidence="1">
    <location>
        <begin position="1"/>
        <end position="11"/>
    </location>
</feature>
<protein>
    <recommendedName>
        <fullName evidence="4">Calponin-homology (CH) domain-containing protein</fullName>
    </recommendedName>
</protein>
<evidence type="ECO:0000313" key="2">
    <source>
        <dbReference type="EMBL" id="KAF0725079.1"/>
    </source>
</evidence>
<evidence type="ECO:0000256" key="1">
    <source>
        <dbReference type="SAM" id="MobiDB-lite"/>
    </source>
</evidence>
<comment type="caution">
    <text evidence="2">The sequence shown here is derived from an EMBL/GenBank/DDBJ whole genome shotgun (WGS) entry which is preliminary data.</text>
</comment>
<accession>A0A6G0WCZ9</accession>